<dbReference type="InterPro" id="IPR015615">
    <property type="entry name" value="TGF-beta-rel"/>
</dbReference>
<dbReference type="GO" id="GO:0008083">
    <property type="term" value="F:growth factor activity"/>
    <property type="evidence" value="ECO:0007669"/>
    <property type="project" value="UniProtKB-KW"/>
</dbReference>
<evidence type="ECO:0000256" key="5">
    <source>
        <dbReference type="ARBA" id="ARBA00022702"/>
    </source>
</evidence>
<dbReference type="Gene3D" id="2.60.120.970">
    <property type="match status" value="1"/>
</dbReference>
<evidence type="ECO:0000256" key="9">
    <source>
        <dbReference type="ARBA" id="ARBA00023180"/>
    </source>
</evidence>
<evidence type="ECO:0000256" key="10">
    <source>
        <dbReference type="ARBA" id="ARBA00026046"/>
    </source>
</evidence>
<dbReference type="PRINTS" id="PR00672">
    <property type="entry name" value="INHIBINBC"/>
</dbReference>
<dbReference type="InterPro" id="IPR001318">
    <property type="entry name" value="Inhibin_betaC"/>
</dbReference>
<dbReference type="Ensembl" id="ENSPTXT00000013362.1">
    <property type="protein sequence ID" value="ENSPTXP00000012953.1"/>
    <property type="gene ID" value="ENSPTXG00000009062.1"/>
</dbReference>
<dbReference type="AlphaFoldDB" id="A0A670YTT6"/>
<dbReference type="GO" id="GO:0005125">
    <property type="term" value="F:cytokine activity"/>
    <property type="evidence" value="ECO:0007669"/>
    <property type="project" value="TreeGrafter"/>
</dbReference>
<evidence type="ECO:0000313" key="15">
    <source>
        <dbReference type="Proteomes" id="UP000472273"/>
    </source>
</evidence>
<keyword evidence="9" id="KW-0325">Glycoprotein</keyword>
<evidence type="ECO:0000256" key="1">
    <source>
        <dbReference type="ARBA" id="ARBA00002588"/>
    </source>
</evidence>
<protein>
    <submittedName>
        <fullName evidence="14">Inhibin subunit beta C</fullName>
    </submittedName>
</protein>
<evidence type="ECO:0000256" key="11">
    <source>
        <dbReference type="RuleBase" id="RU000354"/>
    </source>
</evidence>
<dbReference type="Proteomes" id="UP000472273">
    <property type="component" value="Unplaced"/>
</dbReference>
<dbReference type="InterPro" id="IPR001111">
    <property type="entry name" value="TGF-b_propeptide"/>
</dbReference>
<dbReference type="InterPro" id="IPR029034">
    <property type="entry name" value="Cystine-knot_cytokine"/>
</dbReference>
<comment type="function">
    <text evidence="1">Inhibins and activins inhibit and activate, respectively, the secretion of follitropin by the pituitary gland. Inhibins/activins are involved in regulating a number of diverse functions such as hypothalamic and pituitary hormone secretion, gonadal hormone secretion, germ cell development and maturation, erythroid differentiation, insulin secretion, nerve cell survival, embryonic axial development or bone growth, depending on their subunit composition. Inhibins appear to oppose the functions of activins.</text>
</comment>
<dbReference type="SMART" id="SM00204">
    <property type="entry name" value="TGFB"/>
    <property type="match status" value="1"/>
</dbReference>
<keyword evidence="6 12" id="KW-0732">Signal</keyword>
<evidence type="ECO:0000256" key="12">
    <source>
        <dbReference type="SAM" id="SignalP"/>
    </source>
</evidence>
<dbReference type="OrthoDB" id="6516235at2759"/>
<gene>
    <name evidence="14" type="primary">INHBC</name>
</gene>
<evidence type="ECO:0000313" key="14">
    <source>
        <dbReference type="Ensembl" id="ENSPTXP00000012953.1"/>
    </source>
</evidence>
<dbReference type="GeneTree" id="ENSGT00940000160065"/>
<reference evidence="14" key="1">
    <citation type="submission" date="2025-08" db="UniProtKB">
        <authorList>
            <consortium name="Ensembl"/>
        </authorList>
    </citation>
    <scope>IDENTIFICATION</scope>
</reference>
<evidence type="ECO:0000259" key="13">
    <source>
        <dbReference type="PROSITE" id="PS51362"/>
    </source>
</evidence>
<dbReference type="Pfam" id="PF00019">
    <property type="entry name" value="TGF_beta"/>
    <property type="match status" value="1"/>
</dbReference>
<accession>A0A670YTT6</accession>
<keyword evidence="15" id="KW-1185">Reference proteome</keyword>
<dbReference type="Gene3D" id="2.10.90.10">
    <property type="entry name" value="Cystine-knot cytokines"/>
    <property type="match status" value="1"/>
</dbReference>
<keyword evidence="5" id="KW-0372">Hormone</keyword>
<dbReference type="GO" id="GO:0005615">
    <property type="term" value="C:extracellular space"/>
    <property type="evidence" value="ECO:0007669"/>
    <property type="project" value="TreeGrafter"/>
</dbReference>
<comment type="similarity">
    <text evidence="3 11">Belongs to the TGF-beta family.</text>
</comment>
<evidence type="ECO:0000256" key="6">
    <source>
        <dbReference type="ARBA" id="ARBA00022729"/>
    </source>
</evidence>
<dbReference type="PROSITE" id="PS51362">
    <property type="entry name" value="TGF_BETA_2"/>
    <property type="match status" value="1"/>
</dbReference>
<keyword evidence="7 11" id="KW-0339">Growth factor</keyword>
<evidence type="ECO:0000256" key="7">
    <source>
        <dbReference type="ARBA" id="ARBA00023030"/>
    </source>
</evidence>
<dbReference type="SUPFAM" id="SSF57501">
    <property type="entry name" value="Cystine-knot cytokines"/>
    <property type="match status" value="1"/>
</dbReference>
<dbReference type="OMA" id="ETPLCCR"/>
<feature type="signal peptide" evidence="12">
    <location>
        <begin position="1"/>
        <end position="29"/>
    </location>
</feature>
<feature type="domain" description="TGF-beta family profile" evidence="13">
    <location>
        <begin position="242"/>
        <end position="359"/>
    </location>
</feature>
<reference evidence="14" key="2">
    <citation type="submission" date="2025-09" db="UniProtKB">
        <authorList>
            <consortium name="Ensembl"/>
        </authorList>
    </citation>
    <scope>IDENTIFICATION</scope>
</reference>
<feature type="chain" id="PRO_5025396754" evidence="12">
    <location>
        <begin position="30"/>
        <end position="359"/>
    </location>
</feature>
<dbReference type="CDD" id="cd19406">
    <property type="entry name" value="TGF_beta_INHBC_E"/>
    <property type="match status" value="1"/>
</dbReference>
<dbReference type="PANTHER" id="PTHR11848">
    <property type="entry name" value="TGF-BETA FAMILY"/>
    <property type="match status" value="1"/>
</dbReference>
<dbReference type="InterPro" id="IPR001839">
    <property type="entry name" value="TGF-b_C"/>
</dbReference>
<comment type="subunit">
    <text evidence="10">Homodimeric or heterodimeric through association with alpha and beta subunits, linked by one or more disulfide bonds. Inhibins are heterodimers of one alpha and one beta subunit. Activins are homo- or heterodimers of beta subunits only.</text>
</comment>
<dbReference type="Pfam" id="PF00688">
    <property type="entry name" value="TGFb_propeptide"/>
    <property type="match status" value="1"/>
</dbReference>
<name>A0A670YTT6_PSETE</name>
<keyword evidence="4" id="KW-0964">Secreted</keyword>
<dbReference type="InterPro" id="IPR017948">
    <property type="entry name" value="TGFb_CS"/>
</dbReference>
<evidence type="ECO:0000256" key="4">
    <source>
        <dbReference type="ARBA" id="ARBA00022525"/>
    </source>
</evidence>
<dbReference type="PROSITE" id="PS00250">
    <property type="entry name" value="TGF_BETA_1"/>
    <property type="match status" value="1"/>
</dbReference>
<keyword evidence="8" id="KW-1015">Disulfide bond</keyword>
<evidence type="ECO:0000256" key="3">
    <source>
        <dbReference type="ARBA" id="ARBA00006656"/>
    </source>
</evidence>
<dbReference type="GO" id="GO:0005179">
    <property type="term" value="F:hormone activity"/>
    <property type="evidence" value="ECO:0007669"/>
    <property type="project" value="UniProtKB-KW"/>
</dbReference>
<evidence type="ECO:0000256" key="8">
    <source>
        <dbReference type="ARBA" id="ARBA00023157"/>
    </source>
</evidence>
<dbReference type="FunFam" id="2.10.90.10:FF:000005">
    <property type="entry name" value="Inhibin beta A chain"/>
    <property type="match status" value="1"/>
</dbReference>
<dbReference type="PANTHER" id="PTHR11848:SF6">
    <property type="entry name" value="INHIBIN BETA E CHAIN"/>
    <property type="match status" value="1"/>
</dbReference>
<evidence type="ECO:0000256" key="2">
    <source>
        <dbReference type="ARBA" id="ARBA00004613"/>
    </source>
</evidence>
<proteinExistence type="inferred from homology"/>
<sequence length="359" mass="40018">MASTYSLQGSWTPLAALTLLWTSLAWVEGKPSCPSCRMPPLEPSAEKAFLIEVAKQQILQKLNLSERPNITHPVPRVAVANALRRLHMGKGWTDGSGHFSSWEKTESDEQGYEIISFAETEPSGLLQFQLTHTKGQAMHVLKAQLWLHLKAHENITIKIYVAGQSPLALGEQHLGSQGSGWHTFSLMPALQNFFEHEDKTLRLELHCESCHPNIMSLMATGSNSHQPFLVVKAKIKESGHRVTKRSLSCDQNSDLCCRKDYYVNFRDIGWNDWIFKPEGYQINYCMGECPMHLAGVPGVAASFHTTVFNLVKANNIPISGHSCCVPTQRRALSLLYFDPNSNLIKTDIPDMVVDACGCS</sequence>
<organism evidence="14 15">
    <name type="scientific">Pseudonaja textilis</name>
    <name type="common">Eastern brown snake</name>
    <dbReference type="NCBI Taxonomy" id="8673"/>
    <lineage>
        <taxon>Eukaryota</taxon>
        <taxon>Metazoa</taxon>
        <taxon>Chordata</taxon>
        <taxon>Craniata</taxon>
        <taxon>Vertebrata</taxon>
        <taxon>Euteleostomi</taxon>
        <taxon>Lepidosauria</taxon>
        <taxon>Squamata</taxon>
        <taxon>Bifurcata</taxon>
        <taxon>Unidentata</taxon>
        <taxon>Episquamata</taxon>
        <taxon>Toxicofera</taxon>
        <taxon>Serpentes</taxon>
        <taxon>Colubroidea</taxon>
        <taxon>Elapidae</taxon>
        <taxon>Hydrophiinae</taxon>
        <taxon>Pseudonaja</taxon>
    </lineage>
</organism>
<comment type="subcellular location">
    <subcellularLocation>
        <location evidence="2">Secreted</location>
    </subcellularLocation>
</comment>